<dbReference type="GO" id="GO:0006635">
    <property type="term" value="P:fatty acid beta-oxidation"/>
    <property type="evidence" value="ECO:0007669"/>
    <property type="project" value="TreeGrafter"/>
</dbReference>
<dbReference type="Pfam" id="PF00378">
    <property type="entry name" value="ECH_1"/>
    <property type="match status" value="1"/>
</dbReference>
<dbReference type="EMBL" id="PVNK01000170">
    <property type="protein sequence ID" value="PRP95428.1"/>
    <property type="molecule type" value="Genomic_DNA"/>
</dbReference>
<sequence length="573" mass="62636">MGDGAAQTVAVDFEKDPTSYKHWKVEYDGAIARVIMDVDPDGGLVPGYELKLNSYDLGVDIELADIVRRMRFEHPEVRVALIASGNDRAFCAGANISMLGQSSHAWKVNFCKFTNETRCELEDATDNSDQVWIAACNGTTAGGGYELALACKEIYLQDDGSSAVSLPEVPLLGVLPGTGGLTRLVDKRKIRRDLADVFSTTAEGVRGKKAVKWNLIDGTFPRSKFEAKLRARAEQVRDEVSAQLDGEVRTGVALGRLRVEATEDPSSGASSRRYSAVSLDCDPSARIATLTVRGPSEDDLALVQEGPAAIHAAGDAVWALRAYRELDDALLQLRVNHLGIGLVLVKVECDVARTIAYDRALLDAGDASKHPGAPTWFSREIVWFMARTLRRMDLTSRSFFAIGEAGTGWGGNLLELALASDRFYLLDDPDNLVSVGASEINWGPLAMSHGQHRLEVRFYGEPDALEALRGNHGVLEPSDADEAGLVTVLLDDIDWDDDTRVAIEERASLSPDALTGMEANLRFPGAENCDSKIFARLTAWQNWIFIRPNATGPEGALTLYGRPERPRFDWERV</sequence>
<reference evidence="1 2" key="1">
    <citation type="submission" date="2018-03" db="EMBL/GenBank/DDBJ databases">
        <title>Draft Genome Sequences of the Obligatory Marine Myxobacteria Enhygromyxa salina SWB005.</title>
        <authorList>
            <person name="Poehlein A."/>
            <person name="Moghaddam J.A."/>
            <person name="Harms H."/>
            <person name="Alanjari M."/>
            <person name="Koenig G.M."/>
            <person name="Daniel R."/>
            <person name="Schaeberle T.F."/>
        </authorList>
    </citation>
    <scope>NUCLEOTIDE SEQUENCE [LARGE SCALE GENOMIC DNA]</scope>
    <source>
        <strain evidence="1 2">SWB005</strain>
    </source>
</reference>
<gene>
    <name evidence="1" type="primary">boxC</name>
    <name evidence="1" type="ORF">ENSA5_38930</name>
</gene>
<accession>A0A2S9XRD6</accession>
<name>A0A2S9XRD6_9BACT</name>
<dbReference type="InterPro" id="IPR029045">
    <property type="entry name" value="ClpP/crotonase-like_dom_sf"/>
</dbReference>
<organism evidence="1 2">
    <name type="scientific">Enhygromyxa salina</name>
    <dbReference type="NCBI Taxonomy" id="215803"/>
    <lineage>
        <taxon>Bacteria</taxon>
        <taxon>Pseudomonadati</taxon>
        <taxon>Myxococcota</taxon>
        <taxon>Polyangia</taxon>
        <taxon>Nannocystales</taxon>
        <taxon>Nannocystaceae</taxon>
        <taxon>Enhygromyxa</taxon>
    </lineage>
</organism>
<dbReference type="PANTHER" id="PTHR11941:SF54">
    <property type="entry name" value="ENOYL-COA HYDRATASE, MITOCHONDRIAL"/>
    <property type="match status" value="1"/>
</dbReference>
<evidence type="ECO:0000313" key="1">
    <source>
        <dbReference type="EMBL" id="PRP95428.1"/>
    </source>
</evidence>
<evidence type="ECO:0000313" key="2">
    <source>
        <dbReference type="Proteomes" id="UP000237968"/>
    </source>
</evidence>
<dbReference type="EC" id="4.1.2.44" evidence="1"/>
<proteinExistence type="predicted"/>
<dbReference type="OrthoDB" id="7234377at2"/>
<keyword evidence="2" id="KW-1185">Reference proteome</keyword>
<comment type="caution">
    <text evidence="1">The sequence shown here is derived from an EMBL/GenBank/DDBJ whole genome shotgun (WGS) entry which is preliminary data.</text>
</comment>
<dbReference type="RefSeq" id="WP_106393207.1">
    <property type="nucleotide sequence ID" value="NZ_PVNK01000170.1"/>
</dbReference>
<dbReference type="NCBIfam" id="TIGR03222">
    <property type="entry name" value="benzo_boxC"/>
    <property type="match status" value="1"/>
</dbReference>
<dbReference type="InterPro" id="IPR001753">
    <property type="entry name" value="Enoyl-CoA_hydra/iso"/>
</dbReference>
<protein>
    <submittedName>
        <fullName evidence="1">Benzoyl-CoA-dihydrodiol lyase</fullName>
        <ecNumber evidence="1">4.1.2.44</ecNumber>
    </submittedName>
</protein>
<dbReference type="SUPFAM" id="SSF52096">
    <property type="entry name" value="ClpP/crotonase"/>
    <property type="match status" value="2"/>
</dbReference>
<dbReference type="GO" id="GO:0016829">
    <property type="term" value="F:lyase activity"/>
    <property type="evidence" value="ECO:0007669"/>
    <property type="project" value="UniProtKB-KW"/>
</dbReference>
<dbReference type="PANTHER" id="PTHR11941">
    <property type="entry name" value="ENOYL-COA HYDRATASE-RELATED"/>
    <property type="match status" value="1"/>
</dbReference>
<dbReference type="Gene3D" id="3.90.226.10">
    <property type="entry name" value="2-enoyl-CoA Hydratase, Chain A, domain 1"/>
    <property type="match status" value="2"/>
</dbReference>
<dbReference type="CDD" id="cd06558">
    <property type="entry name" value="crotonase-like"/>
    <property type="match status" value="1"/>
</dbReference>
<dbReference type="Proteomes" id="UP000237968">
    <property type="component" value="Unassembled WGS sequence"/>
</dbReference>
<dbReference type="AlphaFoldDB" id="A0A2S9XRD6"/>
<keyword evidence="1" id="KW-0456">Lyase</keyword>
<dbReference type="InterPro" id="IPR017633">
    <property type="entry name" value="Benz-CoA_dihydrodiol_lyase"/>
</dbReference>